<dbReference type="Pfam" id="PF02685">
    <property type="entry name" value="Glucokinase"/>
    <property type="match status" value="1"/>
</dbReference>
<keyword evidence="4 5" id="KW-0067">ATP-binding</keyword>
<proteinExistence type="inferred from homology"/>
<keyword evidence="5" id="KW-0324">Glycolysis</keyword>
<evidence type="ECO:0000256" key="5">
    <source>
        <dbReference type="HAMAP-Rule" id="MF_00524"/>
    </source>
</evidence>
<keyword evidence="5" id="KW-0963">Cytoplasm</keyword>
<evidence type="ECO:0000256" key="1">
    <source>
        <dbReference type="ARBA" id="ARBA00022679"/>
    </source>
</evidence>
<dbReference type="InterPro" id="IPR043129">
    <property type="entry name" value="ATPase_NBD"/>
</dbReference>
<evidence type="ECO:0000256" key="4">
    <source>
        <dbReference type="ARBA" id="ARBA00022840"/>
    </source>
</evidence>
<keyword evidence="8" id="KW-1185">Reference proteome</keyword>
<dbReference type="GO" id="GO:0005524">
    <property type="term" value="F:ATP binding"/>
    <property type="evidence" value="ECO:0007669"/>
    <property type="project" value="UniProtKB-UniRule"/>
</dbReference>
<name>A0A7W3YD19_9GAMM</name>
<dbReference type="PANTHER" id="PTHR47690:SF1">
    <property type="entry name" value="GLUCOKINASE"/>
    <property type="match status" value="1"/>
</dbReference>
<protein>
    <recommendedName>
        <fullName evidence="5">Glucokinase</fullName>
        <ecNumber evidence="5">2.7.1.2</ecNumber>
    </recommendedName>
    <alternativeName>
        <fullName evidence="5">Glucose kinase</fullName>
    </alternativeName>
</protein>
<dbReference type="RefSeq" id="WP_182668069.1">
    <property type="nucleotide sequence ID" value="NZ_JACHTE010000001.1"/>
</dbReference>
<dbReference type="CDD" id="cd24008">
    <property type="entry name" value="ASKHA_NBD_GLK"/>
    <property type="match status" value="1"/>
</dbReference>
<dbReference type="Proteomes" id="UP000552587">
    <property type="component" value="Unassembled WGS sequence"/>
</dbReference>
<sequence length="346" mass="36032">MSVERSTAGSRPVQPTSRTRGDADWVLVGDIGGTHARFALSDARAPRPALAHAAQLVNADHPSLEAAIAHYLGGVPERPTRASLAVACPAGEDTVRLTNRAWAFSRSGLRDALGLRELRVINDFGALAWAIPALAEDDRVHLSGPVADPLRAPVSVVGPGTGLGVGLLVGTAAGGWEVIETEGGHGAFAPLDAEEEALLRWFTGRHGRVSNERLLCGEGLACIDAALRGEPAGPDARLRAPGEVVRLAVAGTDTAARRALSRFCAVLGSVAGDIALVQGARCVTLAGGMLPRFLPFLRESAFGERFRAKGRFTGYMDAMSVQLVVHPWPGLVGAAMAMEAVSAAPD</sequence>
<evidence type="ECO:0000313" key="8">
    <source>
        <dbReference type="Proteomes" id="UP000552587"/>
    </source>
</evidence>
<dbReference type="SUPFAM" id="SSF53067">
    <property type="entry name" value="Actin-like ATPase domain"/>
    <property type="match status" value="1"/>
</dbReference>
<comment type="subcellular location">
    <subcellularLocation>
        <location evidence="5">Cytoplasm</location>
    </subcellularLocation>
</comment>
<organism evidence="7 8">
    <name type="scientific">Marilutibacter penaei</name>
    <dbReference type="NCBI Taxonomy" id="2759900"/>
    <lineage>
        <taxon>Bacteria</taxon>
        <taxon>Pseudomonadati</taxon>
        <taxon>Pseudomonadota</taxon>
        <taxon>Gammaproteobacteria</taxon>
        <taxon>Lysobacterales</taxon>
        <taxon>Lysobacteraceae</taxon>
        <taxon>Marilutibacter</taxon>
    </lineage>
</organism>
<dbReference type="GO" id="GO:0004340">
    <property type="term" value="F:glucokinase activity"/>
    <property type="evidence" value="ECO:0007669"/>
    <property type="project" value="UniProtKB-UniRule"/>
</dbReference>
<dbReference type="Gene3D" id="3.30.420.40">
    <property type="match status" value="1"/>
</dbReference>
<gene>
    <name evidence="5 7" type="primary">glk</name>
    <name evidence="7" type="ORF">H4F99_02215</name>
</gene>
<reference evidence="7 8" key="1">
    <citation type="submission" date="2020-07" db="EMBL/GenBank/DDBJ databases">
        <authorList>
            <person name="Xu S."/>
            <person name="Li A."/>
        </authorList>
    </citation>
    <scope>NUCLEOTIDE SEQUENCE [LARGE SCALE GENOMIC DNA]</scope>
    <source>
        <strain evidence="7 8">SG-8</strain>
    </source>
</reference>
<dbReference type="EC" id="2.7.1.2" evidence="5"/>
<dbReference type="AlphaFoldDB" id="A0A7W3YD19"/>
<keyword evidence="2 5" id="KW-0547">Nucleotide-binding</keyword>
<dbReference type="Gene3D" id="3.40.367.20">
    <property type="match status" value="1"/>
</dbReference>
<dbReference type="GO" id="GO:0005829">
    <property type="term" value="C:cytosol"/>
    <property type="evidence" value="ECO:0007669"/>
    <property type="project" value="TreeGrafter"/>
</dbReference>
<comment type="caution">
    <text evidence="7">The sequence shown here is derived from an EMBL/GenBank/DDBJ whole genome shotgun (WGS) entry which is preliminary data.</text>
</comment>
<dbReference type="InterPro" id="IPR050201">
    <property type="entry name" value="Bacterial_glucokinase"/>
</dbReference>
<comment type="catalytic activity">
    <reaction evidence="5">
        <text>D-glucose + ATP = D-glucose 6-phosphate + ADP + H(+)</text>
        <dbReference type="Rhea" id="RHEA:17825"/>
        <dbReference type="ChEBI" id="CHEBI:4167"/>
        <dbReference type="ChEBI" id="CHEBI:15378"/>
        <dbReference type="ChEBI" id="CHEBI:30616"/>
        <dbReference type="ChEBI" id="CHEBI:61548"/>
        <dbReference type="ChEBI" id="CHEBI:456216"/>
        <dbReference type="EC" id="2.7.1.2"/>
    </reaction>
</comment>
<keyword evidence="3 5" id="KW-0418">Kinase</keyword>
<evidence type="ECO:0000256" key="2">
    <source>
        <dbReference type="ARBA" id="ARBA00022741"/>
    </source>
</evidence>
<accession>A0A7W3YD19</accession>
<keyword evidence="1 5" id="KW-0808">Transferase</keyword>
<comment type="similarity">
    <text evidence="5 6">Belongs to the bacterial glucokinase family.</text>
</comment>
<dbReference type="PANTHER" id="PTHR47690">
    <property type="entry name" value="GLUCOKINASE"/>
    <property type="match status" value="1"/>
</dbReference>
<evidence type="ECO:0000256" key="6">
    <source>
        <dbReference type="RuleBase" id="RU004046"/>
    </source>
</evidence>
<evidence type="ECO:0000313" key="7">
    <source>
        <dbReference type="EMBL" id="MBB1087299.1"/>
    </source>
</evidence>
<dbReference type="NCBIfam" id="TIGR00749">
    <property type="entry name" value="glk"/>
    <property type="match status" value="1"/>
</dbReference>
<dbReference type="EMBL" id="JACHTE010000001">
    <property type="protein sequence ID" value="MBB1087299.1"/>
    <property type="molecule type" value="Genomic_DNA"/>
</dbReference>
<evidence type="ECO:0000256" key="3">
    <source>
        <dbReference type="ARBA" id="ARBA00022777"/>
    </source>
</evidence>
<dbReference type="HAMAP" id="MF_00524">
    <property type="entry name" value="Glucokinase"/>
    <property type="match status" value="1"/>
</dbReference>
<dbReference type="GO" id="GO:0006096">
    <property type="term" value="P:glycolytic process"/>
    <property type="evidence" value="ECO:0007669"/>
    <property type="project" value="UniProtKB-UniRule"/>
</dbReference>
<dbReference type="InterPro" id="IPR003836">
    <property type="entry name" value="Glucokinase"/>
</dbReference>
<feature type="binding site" evidence="5">
    <location>
        <begin position="29"/>
        <end position="34"/>
    </location>
    <ligand>
        <name>ATP</name>
        <dbReference type="ChEBI" id="CHEBI:30616"/>
    </ligand>
</feature>
<dbReference type="GO" id="GO:0005536">
    <property type="term" value="F:D-glucose binding"/>
    <property type="evidence" value="ECO:0007669"/>
    <property type="project" value="InterPro"/>
</dbReference>